<keyword evidence="4 7" id="KW-0732">Signal</keyword>
<dbReference type="InterPro" id="IPR045175">
    <property type="entry name" value="M28_fam"/>
</dbReference>
<dbReference type="STRING" id="225849.swp_3089"/>
<dbReference type="SUPFAM" id="SSF53187">
    <property type="entry name" value="Zn-dependent exopeptidases"/>
    <property type="match status" value="1"/>
</dbReference>
<keyword evidence="1" id="KW-0031">Aminopeptidase</keyword>
<dbReference type="EMBL" id="CP000472">
    <property type="protein sequence ID" value="ACJ29804.1"/>
    <property type="molecule type" value="Genomic_DNA"/>
</dbReference>
<dbReference type="KEGG" id="swp:swp_3089"/>
<evidence type="ECO:0000256" key="7">
    <source>
        <dbReference type="SAM" id="SignalP"/>
    </source>
</evidence>
<evidence type="ECO:0000256" key="4">
    <source>
        <dbReference type="ARBA" id="ARBA00022729"/>
    </source>
</evidence>
<keyword evidence="10" id="KW-1185">Reference proteome</keyword>
<dbReference type="PANTHER" id="PTHR12147:SF56">
    <property type="entry name" value="AMINOPEPTIDASE YDR415C-RELATED"/>
    <property type="match status" value="1"/>
</dbReference>
<evidence type="ECO:0000259" key="8">
    <source>
        <dbReference type="Pfam" id="PF04389"/>
    </source>
</evidence>
<gene>
    <name evidence="9" type="ordered locus">swp_3089</name>
</gene>
<dbReference type="GO" id="GO:0008235">
    <property type="term" value="F:metalloexopeptidase activity"/>
    <property type="evidence" value="ECO:0007669"/>
    <property type="project" value="InterPro"/>
</dbReference>
<dbReference type="OrthoDB" id="9778250at2"/>
<dbReference type="GO" id="GO:0046872">
    <property type="term" value="F:metal ion binding"/>
    <property type="evidence" value="ECO:0007669"/>
    <property type="project" value="UniProtKB-KW"/>
</dbReference>
<evidence type="ECO:0000313" key="10">
    <source>
        <dbReference type="Proteomes" id="UP000000753"/>
    </source>
</evidence>
<feature type="signal peptide" evidence="7">
    <location>
        <begin position="1"/>
        <end position="36"/>
    </location>
</feature>
<dbReference type="PANTHER" id="PTHR12147">
    <property type="entry name" value="METALLOPEPTIDASE M28 FAMILY MEMBER"/>
    <property type="match status" value="1"/>
</dbReference>
<keyword evidence="6" id="KW-0862">Zinc</keyword>
<dbReference type="eggNOG" id="COG2234">
    <property type="taxonomic scope" value="Bacteria"/>
</dbReference>
<evidence type="ECO:0000256" key="2">
    <source>
        <dbReference type="ARBA" id="ARBA00022670"/>
    </source>
</evidence>
<keyword evidence="3" id="KW-0479">Metal-binding</keyword>
<sequence>MPNKYNKERKYNNKGQAVNKLILASVVSALAFPAFAHSEKSDISIDLDKYRSHVKTLASDEYGGRAPLSAGEGLTLEYIEAQFKKIGLKPGFGDKYLQPVPLAKVTADQNMSLTIGELTLKNGSEFTARTQRISDSVKLENSELVFVGYGINAPEYDWNDYQGIDVKDKTVIVLVNDPGFATQDPAVFKGNAMTYYGRWTYKYEEAARQGAKAVFIVHETAPAAYGWGVVQNSNTGSKFTLVDDNNNRDQLGVMGWIQHDNAKQVFAAAGLDYEKQKALAAKSSFKPVSLKTSATLELKNSIERAESYNVMALLPGSDRADEMVVMHAHWDHLGTRVDEKGVKHIYNGAVDNASGVAGVLELARMFSLRAKEKPFKRSILFTSFTAEETGLIGAQHFAKQPPIPTKQIVSFLNIDGMNVNDSVDYILRYGKGVSEMEYYLNNAAKHQQRYVKGDPLPQNGLMFRSDHFALAQEGVPGLLFMSLGDTDPDYIAHKYHKEADDYDPSWSLGGVKQDISLISDILATLANNEDWPKWLEESDFKSRRAQDGR</sequence>
<reference evidence="9 10" key="1">
    <citation type="journal article" date="2008" name="PLoS ONE">
        <title>Environmental adaptation: genomic analysis of the piezotolerant and psychrotolerant deep-sea iron reducing bacterium Shewanella piezotolerans WP3.</title>
        <authorList>
            <person name="Wang F."/>
            <person name="Wang J."/>
            <person name="Jian H."/>
            <person name="Zhang B."/>
            <person name="Li S."/>
            <person name="Wang F."/>
            <person name="Zeng X."/>
            <person name="Gao L."/>
            <person name="Bartlett D.H."/>
            <person name="Yu J."/>
            <person name="Hu S."/>
            <person name="Xiao X."/>
        </authorList>
    </citation>
    <scope>NUCLEOTIDE SEQUENCE [LARGE SCALE GENOMIC DNA]</scope>
    <source>
        <strain evidence="10">WP3 / JCM 13877</strain>
    </source>
</reference>
<organism evidence="9 10">
    <name type="scientific">Shewanella piezotolerans (strain WP3 / JCM 13877)</name>
    <dbReference type="NCBI Taxonomy" id="225849"/>
    <lineage>
        <taxon>Bacteria</taxon>
        <taxon>Pseudomonadati</taxon>
        <taxon>Pseudomonadota</taxon>
        <taxon>Gammaproteobacteria</taxon>
        <taxon>Alteromonadales</taxon>
        <taxon>Shewanellaceae</taxon>
        <taxon>Shewanella</taxon>
    </lineage>
</organism>
<dbReference type="GO" id="GO:0004177">
    <property type="term" value="F:aminopeptidase activity"/>
    <property type="evidence" value="ECO:0007669"/>
    <property type="project" value="UniProtKB-KW"/>
</dbReference>
<evidence type="ECO:0000256" key="5">
    <source>
        <dbReference type="ARBA" id="ARBA00022801"/>
    </source>
</evidence>
<dbReference type="Gene3D" id="3.50.30.30">
    <property type="match status" value="1"/>
</dbReference>
<dbReference type="Gene3D" id="3.40.630.10">
    <property type="entry name" value="Zn peptidases"/>
    <property type="match status" value="1"/>
</dbReference>
<dbReference type="Pfam" id="PF04389">
    <property type="entry name" value="Peptidase_M28"/>
    <property type="match status" value="1"/>
</dbReference>
<evidence type="ECO:0000256" key="3">
    <source>
        <dbReference type="ARBA" id="ARBA00022723"/>
    </source>
</evidence>
<feature type="chain" id="PRO_5002866812" evidence="7">
    <location>
        <begin position="37"/>
        <end position="549"/>
    </location>
</feature>
<feature type="domain" description="Peptidase M28" evidence="8">
    <location>
        <begin position="309"/>
        <end position="506"/>
    </location>
</feature>
<proteinExistence type="predicted"/>
<evidence type="ECO:0000313" key="9">
    <source>
        <dbReference type="EMBL" id="ACJ29804.1"/>
    </source>
</evidence>
<dbReference type="HOGENOM" id="CLU_019932_2_1_6"/>
<keyword evidence="5" id="KW-0378">Hydrolase</keyword>
<evidence type="ECO:0000256" key="6">
    <source>
        <dbReference type="ARBA" id="ARBA00022833"/>
    </source>
</evidence>
<dbReference type="GO" id="GO:0006508">
    <property type="term" value="P:proteolysis"/>
    <property type="evidence" value="ECO:0007669"/>
    <property type="project" value="UniProtKB-KW"/>
</dbReference>
<dbReference type="Proteomes" id="UP000000753">
    <property type="component" value="Chromosome"/>
</dbReference>
<dbReference type="AlphaFoldDB" id="B8CPU1"/>
<name>B8CPU1_SHEPW</name>
<protein>
    <submittedName>
        <fullName evidence="9">Peptidase M20:Peptidase M28</fullName>
    </submittedName>
</protein>
<dbReference type="CDD" id="cd04821">
    <property type="entry name" value="PA_M28_1_2"/>
    <property type="match status" value="1"/>
</dbReference>
<dbReference type="InterPro" id="IPR007484">
    <property type="entry name" value="Peptidase_M28"/>
</dbReference>
<evidence type="ECO:0000256" key="1">
    <source>
        <dbReference type="ARBA" id="ARBA00022438"/>
    </source>
</evidence>
<accession>B8CPU1</accession>
<keyword evidence="2" id="KW-0645">Protease</keyword>